<feature type="region of interest" description="Disordered" evidence="1">
    <location>
        <begin position="70"/>
        <end position="96"/>
    </location>
</feature>
<dbReference type="AlphaFoldDB" id="A0A5B0LWB0"/>
<reference evidence="2 3" key="1">
    <citation type="submission" date="2019-05" db="EMBL/GenBank/DDBJ databases">
        <title>Emergence of the Ug99 lineage of the wheat stem rust pathogen through somatic hybridization.</title>
        <authorList>
            <person name="Li F."/>
            <person name="Upadhyaya N.M."/>
            <person name="Sperschneider J."/>
            <person name="Matny O."/>
            <person name="Nguyen-Phuc H."/>
            <person name="Mago R."/>
            <person name="Raley C."/>
            <person name="Miller M.E."/>
            <person name="Silverstein K.A.T."/>
            <person name="Henningsen E."/>
            <person name="Hirsch C.D."/>
            <person name="Visser B."/>
            <person name="Pretorius Z.A."/>
            <person name="Steffenson B.J."/>
            <person name="Schwessinger B."/>
            <person name="Dodds P.N."/>
            <person name="Figueroa M."/>
        </authorList>
    </citation>
    <scope>NUCLEOTIDE SEQUENCE [LARGE SCALE GENOMIC DNA]</scope>
    <source>
        <strain evidence="2">21-0</strain>
    </source>
</reference>
<feature type="region of interest" description="Disordered" evidence="1">
    <location>
        <begin position="1"/>
        <end position="22"/>
    </location>
</feature>
<protein>
    <submittedName>
        <fullName evidence="2">Uncharacterized protein</fullName>
    </submittedName>
</protein>
<organism evidence="2 3">
    <name type="scientific">Puccinia graminis f. sp. tritici</name>
    <dbReference type="NCBI Taxonomy" id="56615"/>
    <lineage>
        <taxon>Eukaryota</taxon>
        <taxon>Fungi</taxon>
        <taxon>Dikarya</taxon>
        <taxon>Basidiomycota</taxon>
        <taxon>Pucciniomycotina</taxon>
        <taxon>Pucciniomycetes</taxon>
        <taxon>Pucciniales</taxon>
        <taxon>Pucciniaceae</taxon>
        <taxon>Puccinia</taxon>
    </lineage>
</organism>
<dbReference type="Proteomes" id="UP000324748">
    <property type="component" value="Unassembled WGS sequence"/>
</dbReference>
<dbReference type="EMBL" id="VSWC01000184">
    <property type="protein sequence ID" value="KAA1067998.1"/>
    <property type="molecule type" value="Genomic_DNA"/>
</dbReference>
<evidence type="ECO:0000313" key="2">
    <source>
        <dbReference type="EMBL" id="KAA1067998.1"/>
    </source>
</evidence>
<evidence type="ECO:0000313" key="3">
    <source>
        <dbReference type="Proteomes" id="UP000324748"/>
    </source>
</evidence>
<accession>A0A5B0LWB0</accession>
<comment type="caution">
    <text evidence="2">The sequence shown here is derived from an EMBL/GenBank/DDBJ whole genome shotgun (WGS) entry which is preliminary data.</text>
</comment>
<proteinExistence type="predicted"/>
<keyword evidence="3" id="KW-1185">Reference proteome</keyword>
<feature type="compositionally biased region" description="Polar residues" evidence="1">
    <location>
        <begin position="70"/>
        <end position="80"/>
    </location>
</feature>
<sequence>MSIVSSNAPVAGREEAEEGSTSAVKIRPFSFRRGWLPVVASCVQVNSDRGCTLEVPDGDGHRSNTLLTRQMSSRKCTTPTERLATGPHEGIWLSPL</sequence>
<name>A0A5B0LWB0_PUCGR</name>
<evidence type="ECO:0000256" key="1">
    <source>
        <dbReference type="SAM" id="MobiDB-lite"/>
    </source>
</evidence>
<gene>
    <name evidence="2" type="ORF">PGT21_024517</name>
</gene>